<dbReference type="InterPro" id="IPR027417">
    <property type="entry name" value="P-loop_NTPase"/>
</dbReference>
<dbReference type="SUPFAM" id="SSF52200">
    <property type="entry name" value="Toll/Interleukin receptor TIR domain"/>
    <property type="match status" value="1"/>
</dbReference>
<dbReference type="SMART" id="SM00255">
    <property type="entry name" value="TIR"/>
    <property type="match status" value="1"/>
</dbReference>
<accession>A0A4Y1QVD1</accession>
<dbReference type="GO" id="GO:0043531">
    <property type="term" value="F:ADP binding"/>
    <property type="evidence" value="ECO:0007669"/>
    <property type="project" value="InterPro"/>
</dbReference>
<evidence type="ECO:0000259" key="7">
    <source>
        <dbReference type="PROSITE" id="PS50104"/>
    </source>
</evidence>
<dbReference type="InterPro" id="IPR032675">
    <property type="entry name" value="LRR_dom_sf"/>
</dbReference>
<dbReference type="InterPro" id="IPR058192">
    <property type="entry name" value="WHD_ROQ1-like"/>
</dbReference>
<dbReference type="Gene3D" id="3.40.50.300">
    <property type="entry name" value="P-loop containing nucleotide triphosphate hydrolases"/>
    <property type="match status" value="1"/>
</dbReference>
<dbReference type="Gene3D" id="3.40.50.10140">
    <property type="entry name" value="Toll/interleukin-1 receptor homology (TIR) domain"/>
    <property type="match status" value="1"/>
</dbReference>
<evidence type="ECO:0000256" key="4">
    <source>
        <dbReference type="ARBA" id="ARBA00022801"/>
    </source>
</evidence>
<dbReference type="AlphaFoldDB" id="A0A4Y1QVD1"/>
<dbReference type="Gene3D" id="1.10.8.430">
    <property type="entry name" value="Helical domain of apoptotic protease-activating factors"/>
    <property type="match status" value="1"/>
</dbReference>
<keyword evidence="3" id="KW-0677">Repeat</keyword>
<comment type="catalytic activity">
    <reaction evidence="6">
        <text>NAD(+) + H2O = ADP-D-ribose + nicotinamide + H(+)</text>
        <dbReference type="Rhea" id="RHEA:16301"/>
        <dbReference type="ChEBI" id="CHEBI:15377"/>
        <dbReference type="ChEBI" id="CHEBI:15378"/>
        <dbReference type="ChEBI" id="CHEBI:17154"/>
        <dbReference type="ChEBI" id="CHEBI:57540"/>
        <dbReference type="ChEBI" id="CHEBI:57967"/>
        <dbReference type="EC" id="3.2.2.6"/>
    </reaction>
    <physiologicalReaction direction="left-to-right" evidence="6">
        <dbReference type="Rhea" id="RHEA:16302"/>
    </physiologicalReaction>
</comment>
<name>A0A4Y1QVD1_PRUDU</name>
<proteinExistence type="predicted"/>
<dbReference type="SUPFAM" id="SSF52058">
    <property type="entry name" value="L domain-like"/>
    <property type="match status" value="1"/>
</dbReference>
<dbReference type="InterPro" id="IPR000157">
    <property type="entry name" value="TIR_dom"/>
</dbReference>
<dbReference type="Pfam" id="PF00931">
    <property type="entry name" value="NB-ARC"/>
    <property type="match status" value="1"/>
</dbReference>
<dbReference type="InterPro" id="IPR044974">
    <property type="entry name" value="Disease_R_plants"/>
</dbReference>
<dbReference type="Gene3D" id="3.80.10.10">
    <property type="entry name" value="Ribonuclease Inhibitor"/>
    <property type="match status" value="2"/>
</dbReference>
<dbReference type="InterPro" id="IPR002182">
    <property type="entry name" value="NB-ARC"/>
</dbReference>
<dbReference type="GO" id="GO:0007165">
    <property type="term" value="P:signal transduction"/>
    <property type="evidence" value="ECO:0007669"/>
    <property type="project" value="InterPro"/>
</dbReference>
<dbReference type="PROSITE" id="PS50104">
    <property type="entry name" value="TIR"/>
    <property type="match status" value="1"/>
</dbReference>
<dbReference type="Pfam" id="PF23282">
    <property type="entry name" value="WHD_ROQ1"/>
    <property type="match status" value="1"/>
</dbReference>
<feature type="domain" description="TIR" evidence="7">
    <location>
        <begin position="17"/>
        <end position="197"/>
    </location>
</feature>
<dbReference type="InterPro" id="IPR003591">
    <property type="entry name" value="Leu-rich_rpt_typical-subtyp"/>
</dbReference>
<dbReference type="InterPro" id="IPR042197">
    <property type="entry name" value="Apaf_helical"/>
</dbReference>
<dbReference type="SUPFAM" id="SSF52540">
    <property type="entry name" value="P-loop containing nucleoside triphosphate hydrolases"/>
    <property type="match status" value="1"/>
</dbReference>
<evidence type="ECO:0000256" key="1">
    <source>
        <dbReference type="ARBA" id="ARBA00011982"/>
    </source>
</evidence>
<sequence>MIMERTSTSFSSSTPQWKYDVFLSFRGEDTRKSFTDHLYTALERHGVLTFKDDPELQKGKAISPELFTAIQESRFALIVLSKNYASSTWCLDELLKILECMEAREAVLPIFYDVDRSDVRKQTRSFAEAFSKHEEKLRDDTEKVQMWRDALRKVTNFSGWDSKDRSHVKNVIILSILCHRSESKLIKDIVEVVGKKLCPTLLSYVDDLVGIDSRLKPITSFLDARVDDVYFIGIWGMGGIGKTTIARVVYDRISHEFEYKMFLANVRNVYEKSGVPHIQKQLLSMVGMKMDDIWDAREGATLIRRFLRHKKVLLILDDVNHLDQLEYLAGKHEWFGSGSRVLITTRNEHLLIAHGVERRSKVEGLGNDEALQIFCRKAFRKAYPEENHLVLSSCVVNYAKGVPLALKVLGSFFYGKDTSAWKSAVDKLREVCNSEIMETLKLSYDGLDDDEKKIFLDIACFFNGKGKDRVRETLDACGLCSDIAIHVLVEKSLLTINPSGTLLMHDLLQDMGREIVRRESLDEPGKRSRLWRSEDVNHVLSKNTGTEAIEGIVLHQVEPRVVCANANSFSMMKRLRFLVINNVDLLNKLEYLPNSLRILDWLQFPLKSLPPSFNPKNLHELNMRNSCIEHLWKGMTPSYYLKMIDLSHSLNLVKTPDFRGIPSLERLILQGCIRLHEVDPSVVVLERLTLMNLKDCKNLVLLPSRVCGLKSLRVFNVFGCSKLEKLPEDLGHVESLEELDVSGTAIREPPASIRLLKNLKVLSLCGFKGPSSNPWNVLFLPFRSLLRISSNPTTSSWLPCLSGLPSLTQLNLRDCNLSERAIPNDLGCLSSLTHLDVSRNAFVSLPKSICQLSRLEFLDVGHCQRLETFPELQSSIYYLEAYNCNSLVASGLDIIRLFANCLKQVKKLFRMGAEYIESECNYLHPGNEIPEWYNLKSAQLTGCSCELIVPGNEIPEWFNHKSVGSSSVSVELHPGWSTDYKWMGFALCVVFAIHGNRSLSSPRYPIYCQLSVNGGPFCWWPVAGCSLGSDQSGPDHLWLYHVPCHYFFFTELHTRLEFLFLVNESMVEVKKSGIRIAYEEDVKALIKQTYSRQSRVNICKEVLEFPNSDCQKASPSISLSELESKSGGIATKRGLERCDDGARCSENGCINEEEPHPKRSKQQ</sequence>
<evidence type="ECO:0000256" key="6">
    <source>
        <dbReference type="ARBA" id="ARBA00047304"/>
    </source>
</evidence>
<protein>
    <recommendedName>
        <fullName evidence="1">ADP-ribosyl cyclase/cyclic ADP-ribose hydrolase</fullName>
        <ecNumber evidence="1">3.2.2.6</ecNumber>
    </recommendedName>
</protein>
<dbReference type="EC" id="3.2.2.6" evidence="1"/>
<keyword evidence="5" id="KW-0520">NAD</keyword>
<dbReference type="GO" id="GO:0061809">
    <property type="term" value="F:NAD+ nucleosidase activity, cyclic ADP-ribose generating"/>
    <property type="evidence" value="ECO:0007669"/>
    <property type="project" value="UniProtKB-EC"/>
</dbReference>
<dbReference type="GO" id="GO:0006952">
    <property type="term" value="P:defense response"/>
    <property type="evidence" value="ECO:0007669"/>
    <property type="project" value="InterPro"/>
</dbReference>
<evidence type="ECO:0000256" key="5">
    <source>
        <dbReference type="ARBA" id="ARBA00023027"/>
    </source>
</evidence>
<gene>
    <name evidence="8" type="ORF">Prudu_004443</name>
</gene>
<dbReference type="PANTHER" id="PTHR11017">
    <property type="entry name" value="LEUCINE-RICH REPEAT-CONTAINING PROTEIN"/>
    <property type="match status" value="1"/>
</dbReference>
<organism evidence="8">
    <name type="scientific">Prunus dulcis</name>
    <name type="common">Almond</name>
    <name type="synonym">Amygdalus dulcis</name>
    <dbReference type="NCBI Taxonomy" id="3755"/>
    <lineage>
        <taxon>Eukaryota</taxon>
        <taxon>Viridiplantae</taxon>
        <taxon>Streptophyta</taxon>
        <taxon>Embryophyta</taxon>
        <taxon>Tracheophyta</taxon>
        <taxon>Spermatophyta</taxon>
        <taxon>Magnoliopsida</taxon>
        <taxon>eudicotyledons</taxon>
        <taxon>Gunneridae</taxon>
        <taxon>Pentapetalae</taxon>
        <taxon>rosids</taxon>
        <taxon>fabids</taxon>
        <taxon>Rosales</taxon>
        <taxon>Rosaceae</taxon>
        <taxon>Amygdaloideae</taxon>
        <taxon>Amygdaleae</taxon>
        <taxon>Prunus</taxon>
    </lineage>
</organism>
<evidence type="ECO:0000313" key="8">
    <source>
        <dbReference type="EMBL" id="BBG95801.1"/>
    </source>
</evidence>
<keyword evidence="4" id="KW-0378">Hydrolase</keyword>
<dbReference type="FunFam" id="3.40.50.10140:FF:000007">
    <property type="entry name" value="Disease resistance protein (TIR-NBS-LRR class)"/>
    <property type="match status" value="1"/>
</dbReference>
<dbReference type="InterPro" id="IPR045344">
    <property type="entry name" value="C-JID"/>
</dbReference>
<dbReference type="PRINTS" id="PR00364">
    <property type="entry name" value="DISEASERSIST"/>
</dbReference>
<dbReference type="InterPro" id="IPR035897">
    <property type="entry name" value="Toll_tir_struct_dom_sf"/>
</dbReference>
<reference evidence="8" key="1">
    <citation type="journal article" date="2019" name="Science">
        <title>Mutation of a bHLH transcription factor allowed almond domestication.</title>
        <authorList>
            <person name="Sanchez-Perez R."/>
            <person name="Pavan S."/>
            <person name="Mazzeo R."/>
            <person name="Moldovan C."/>
            <person name="Aiese Cigliano R."/>
            <person name="Del Cueto J."/>
            <person name="Ricciardi F."/>
            <person name="Lotti C."/>
            <person name="Ricciardi L."/>
            <person name="Dicenta F."/>
            <person name="Lopez-Marques R.L."/>
            <person name="Lindberg Moller B."/>
        </authorList>
    </citation>
    <scope>NUCLEOTIDE SEQUENCE</scope>
</reference>
<evidence type="ECO:0000256" key="3">
    <source>
        <dbReference type="ARBA" id="ARBA00022737"/>
    </source>
</evidence>
<dbReference type="Pfam" id="PF01582">
    <property type="entry name" value="TIR"/>
    <property type="match status" value="1"/>
</dbReference>
<dbReference type="Pfam" id="PF20160">
    <property type="entry name" value="C-JID"/>
    <property type="match status" value="1"/>
</dbReference>
<dbReference type="SMART" id="SM00369">
    <property type="entry name" value="LRR_TYP"/>
    <property type="match status" value="2"/>
</dbReference>
<dbReference type="EMBL" id="AP019297">
    <property type="protein sequence ID" value="BBG95801.1"/>
    <property type="molecule type" value="Genomic_DNA"/>
</dbReference>
<keyword evidence="2" id="KW-0433">Leucine-rich repeat</keyword>
<evidence type="ECO:0000256" key="2">
    <source>
        <dbReference type="ARBA" id="ARBA00022614"/>
    </source>
</evidence>
<dbReference type="PANTHER" id="PTHR11017:SF527">
    <property type="entry name" value="TMV RESISTANCE PROTEIN N-LIKE"/>
    <property type="match status" value="1"/>
</dbReference>